<keyword evidence="1" id="KW-0812">Transmembrane</keyword>
<proteinExistence type="predicted"/>
<dbReference type="Proteomes" id="UP000179003">
    <property type="component" value="Unassembled WGS sequence"/>
</dbReference>
<keyword evidence="1" id="KW-0472">Membrane</keyword>
<keyword evidence="1" id="KW-1133">Transmembrane helix</keyword>
<protein>
    <recommendedName>
        <fullName evidence="4">PilN domain-containing protein</fullName>
    </recommendedName>
</protein>
<accession>A0A1F5EIL0</accession>
<dbReference type="EMBL" id="MFAE01000008">
    <property type="protein sequence ID" value="OGD67170.1"/>
    <property type="molecule type" value="Genomic_DNA"/>
</dbReference>
<comment type="caution">
    <text evidence="2">The sequence shown here is derived from an EMBL/GenBank/DDBJ whole genome shotgun (WGS) entry which is preliminary data.</text>
</comment>
<sequence>MDRINSNSSFIPQKAYSTGAKPVRSIDLVFVIALLLFSLSVISALGVFLYKNILENKIVQSSDLLEGERENFDVSTIKQLSLLDKRIKSTKRLLDEHVDLIGFFEALEVHTLKNIQFMDLDLKLNEDNSATVNMKGVSRNYAAIALQSDVFGEHPLIKDPIFSNLSVDDLGGVNFDFSAKIDGLLISYRERIK</sequence>
<reference evidence="2 3" key="1">
    <citation type="journal article" date="2016" name="Nat. Commun.">
        <title>Thousands of microbial genomes shed light on interconnected biogeochemical processes in an aquifer system.</title>
        <authorList>
            <person name="Anantharaman K."/>
            <person name="Brown C.T."/>
            <person name="Hug L.A."/>
            <person name="Sharon I."/>
            <person name="Castelle C.J."/>
            <person name="Probst A.J."/>
            <person name="Thomas B.C."/>
            <person name="Singh A."/>
            <person name="Wilkins M.J."/>
            <person name="Karaoz U."/>
            <person name="Brodie E.L."/>
            <person name="Williams K.H."/>
            <person name="Hubbard S.S."/>
            <person name="Banfield J.F."/>
        </authorList>
    </citation>
    <scope>NUCLEOTIDE SEQUENCE [LARGE SCALE GENOMIC DNA]</scope>
</reference>
<evidence type="ECO:0000256" key="1">
    <source>
        <dbReference type="SAM" id="Phobius"/>
    </source>
</evidence>
<dbReference type="STRING" id="1797582.A2442_02135"/>
<evidence type="ECO:0000313" key="3">
    <source>
        <dbReference type="Proteomes" id="UP000179003"/>
    </source>
</evidence>
<name>A0A1F5EIL0_9BACT</name>
<gene>
    <name evidence="2" type="ORF">A2442_02135</name>
</gene>
<evidence type="ECO:0008006" key="4">
    <source>
        <dbReference type="Google" id="ProtNLM"/>
    </source>
</evidence>
<organism evidence="2 3">
    <name type="scientific">Candidatus Campbellbacteria bacterium RIFOXYC2_FULL_35_25</name>
    <dbReference type="NCBI Taxonomy" id="1797582"/>
    <lineage>
        <taxon>Bacteria</taxon>
        <taxon>Candidatus Campbelliibacteriota</taxon>
    </lineage>
</organism>
<dbReference type="AlphaFoldDB" id="A0A1F5EIL0"/>
<evidence type="ECO:0000313" key="2">
    <source>
        <dbReference type="EMBL" id="OGD67170.1"/>
    </source>
</evidence>
<feature type="transmembrane region" description="Helical" evidence="1">
    <location>
        <begin position="28"/>
        <end position="50"/>
    </location>
</feature>